<accession>A0ABV0UX16</accession>
<proteinExistence type="predicted"/>
<gene>
    <name evidence="1" type="ORF">ILYODFUR_032183</name>
</gene>
<evidence type="ECO:0000313" key="1">
    <source>
        <dbReference type="EMBL" id="MEQ2249724.1"/>
    </source>
</evidence>
<name>A0ABV0UX16_9TELE</name>
<sequence>MQLSFWSSREDVQLSFGLIEEITGAYLEEQSEDHYNSILAMLFKGINAIFVPLLKITPRFFTTLNGWNSSGFHLIQIFWKGDALKSCRIEGLESWTWTPLV</sequence>
<dbReference type="EMBL" id="JAHRIQ010086258">
    <property type="protein sequence ID" value="MEQ2249724.1"/>
    <property type="molecule type" value="Genomic_DNA"/>
</dbReference>
<protein>
    <submittedName>
        <fullName evidence="1">Uncharacterized protein</fullName>
    </submittedName>
</protein>
<evidence type="ECO:0000313" key="2">
    <source>
        <dbReference type="Proteomes" id="UP001482620"/>
    </source>
</evidence>
<reference evidence="1 2" key="1">
    <citation type="submission" date="2021-06" db="EMBL/GenBank/DDBJ databases">
        <authorList>
            <person name="Palmer J.M."/>
        </authorList>
    </citation>
    <scope>NUCLEOTIDE SEQUENCE [LARGE SCALE GENOMIC DNA]</scope>
    <source>
        <strain evidence="2">if_2019</strain>
        <tissue evidence="1">Muscle</tissue>
    </source>
</reference>
<comment type="caution">
    <text evidence="1">The sequence shown here is derived from an EMBL/GenBank/DDBJ whole genome shotgun (WGS) entry which is preliminary data.</text>
</comment>
<organism evidence="1 2">
    <name type="scientific">Ilyodon furcidens</name>
    <name type="common">goldbreast splitfin</name>
    <dbReference type="NCBI Taxonomy" id="33524"/>
    <lineage>
        <taxon>Eukaryota</taxon>
        <taxon>Metazoa</taxon>
        <taxon>Chordata</taxon>
        <taxon>Craniata</taxon>
        <taxon>Vertebrata</taxon>
        <taxon>Euteleostomi</taxon>
        <taxon>Actinopterygii</taxon>
        <taxon>Neopterygii</taxon>
        <taxon>Teleostei</taxon>
        <taxon>Neoteleostei</taxon>
        <taxon>Acanthomorphata</taxon>
        <taxon>Ovalentaria</taxon>
        <taxon>Atherinomorphae</taxon>
        <taxon>Cyprinodontiformes</taxon>
        <taxon>Goodeidae</taxon>
        <taxon>Ilyodon</taxon>
    </lineage>
</organism>
<keyword evidence="2" id="KW-1185">Reference proteome</keyword>
<dbReference type="Proteomes" id="UP001482620">
    <property type="component" value="Unassembled WGS sequence"/>
</dbReference>